<dbReference type="Proteomes" id="UP001187192">
    <property type="component" value="Unassembled WGS sequence"/>
</dbReference>
<dbReference type="PROSITE" id="PS51011">
    <property type="entry name" value="ARID"/>
    <property type="match status" value="1"/>
</dbReference>
<dbReference type="EMBL" id="BTGU01000019">
    <property type="protein sequence ID" value="GMN44958.1"/>
    <property type="molecule type" value="Genomic_DNA"/>
</dbReference>
<dbReference type="SMART" id="SM01014">
    <property type="entry name" value="ARID"/>
    <property type="match status" value="1"/>
</dbReference>
<organism evidence="3 4">
    <name type="scientific">Ficus carica</name>
    <name type="common">Common fig</name>
    <dbReference type="NCBI Taxonomy" id="3494"/>
    <lineage>
        <taxon>Eukaryota</taxon>
        <taxon>Viridiplantae</taxon>
        <taxon>Streptophyta</taxon>
        <taxon>Embryophyta</taxon>
        <taxon>Tracheophyta</taxon>
        <taxon>Spermatophyta</taxon>
        <taxon>Magnoliopsida</taxon>
        <taxon>eudicotyledons</taxon>
        <taxon>Gunneridae</taxon>
        <taxon>Pentapetalae</taxon>
        <taxon>rosids</taxon>
        <taxon>fabids</taxon>
        <taxon>Rosales</taxon>
        <taxon>Moraceae</taxon>
        <taxon>Ficeae</taxon>
        <taxon>Ficus</taxon>
    </lineage>
</organism>
<feature type="compositionally biased region" description="Polar residues" evidence="1">
    <location>
        <begin position="231"/>
        <end position="240"/>
    </location>
</feature>
<evidence type="ECO:0000313" key="3">
    <source>
        <dbReference type="EMBL" id="GMN44958.1"/>
    </source>
</evidence>
<dbReference type="CDD" id="cd16100">
    <property type="entry name" value="ARID"/>
    <property type="match status" value="1"/>
</dbReference>
<feature type="region of interest" description="Disordered" evidence="1">
    <location>
        <begin position="229"/>
        <end position="254"/>
    </location>
</feature>
<sequence>MMAGWSMISSDGSPLDRSRTAENHNQNPNHNHNRNHNHLKKLRCWFDHFHSVLLKEICAHDDTLRPLPPILGDDGRCADLFKLFLVVREKGGCNVVSRNGLWSSVAEESGLGLNFAAAVKLVYIKYLDTFERWLDRIFVDETSEICCLSFSSDVGSYLMELQAEFKGFLKSSAASKNDDNNDEKLLSYGDEDDVMVLDRDMVDQENFSRKKRKKFDDNGECEVIELDGENLGSSDENSNGGLVDSGAGNGNGTTEAAINDDVRESLMGILSWVKVVGRDPCDPDVGSLPEPSKWKNPGNQEIWKQVLLAREAIFLKRQVDSSSEQSNWQVIFLHRSCSLCYSGPSK</sequence>
<dbReference type="PANTHER" id="PTHR46410:SF1">
    <property type="entry name" value="AT-RICH INTERACTIVE DOMAIN-CONTAINING PROTEIN 1"/>
    <property type="match status" value="1"/>
</dbReference>
<feature type="domain" description="ARID" evidence="2">
    <location>
        <begin position="43"/>
        <end position="135"/>
    </location>
</feature>
<reference evidence="3" key="1">
    <citation type="submission" date="2023-07" db="EMBL/GenBank/DDBJ databases">
        <title>draft genome sequence of fig (Ficus carica).</title>
        <authorList>
            <person name="Takahashi T."/>
            <person name="Nishimura K."/>
        </authorList>
    </citation>
    <scope>NUCLEOTIDE SEQUENCE</scope>
</reference>
<evidence type="ECO:0000313" key="4">
    <source>
        <dbReference type="Proteomes" id="UP001187192"/>
    </source>
</evidence>
<dbReference type="InterPro" id="IPR001606">
    <property type="entry name" value="ARID_dom"/>
</dbReference>
<name>A0AA87ZYZ3_FICCA</name>
<dbReference type="Pfam" id="PF01388">
    <property type="entry name" value="ARID"/>
    <property type="match status" value="1"/>
</dbReference>
<dbReference type="Gene3D" id="1.10.150.60">
    <property type="entry name" value="ARID DNA-binding domain"/>
    <property type="match status" value="1"/>
</dbReference>
<protein>
    <recommendedName>
        <fullName evidence="2">ARID domain-containing protein</fullName>
    </recommendedName>
</protein>
<gene>
    <name evidence="3" type="ORF">TIFTF001_014151</name>
</gene>
<dbReference type="SMART" id="SM00501">
    <property type="entry name" value="BRIGHT"/>
    <property type="match status" value="1"/>
</dbReference>
<dbReference type="PANTHER" id="PTHR46410">
    <property type="entry name" value="AT-RICH INTERACTIVE DOMAIN-CONTAINING PROTEIN 2"/>
    <property type="match status" value="1"/>
</dbReference>
<comment type="caution">
    <text evidence="3">The sequence shown here is derived from an EMBL/GenBank/DDBJ whole genome shotgun (WGS) entry which is preliminary data.</text>
</comment>
<evidence type="ECO:0000259" key="2">
    <source>
        <dbReference type="PROSITE" id="PS51011"/>
    </source>
</evidence>
<dbReference type="SUPFAM" id="SSF46774">
    <property type="entry name" value="ARID-like"/>
    <property type="match status" value="1"/>
</dbReference>
<dbReference type="GO" id="GO:0003677">
    <property type="term" value="F:DNA binding"/>
    <property type="evidence" value="ECO:0007669"/>
    <property type="project" value="InterPro"/>
</dbReference>
<proteinExistence type="predicted"/>
<evidence type="ECO:0000256" key="1">
    <source>
        <dbReference type="SAM" id="MobiDB-lite"/>
    </source>
</evidence>
<keyword evidence="4" id="KW-1185">Reference proteome</keyword>
<dbReference type="InterPro" id="IPR036431">
    <property type="entry name" value="ARID_dom_sf"/>
</dbReference>
<feature type="region of interest" description="Disordered" evidence="1">
    <location>
        <begin position="1"/>
        <end position="35"/>
    </location>
</feature>
<accession>A0AA87ZYZ3</accession>
<dbReference type="AlphaFoldDB" id="A0AA87ZYZ3"/>